<dbReference type="SMART" id="SM00369">
    <property type="entry name" value="LRR_TYP"/>
    <property type="match status" value="10"/>
</dbReference>
<organism evidence="3 4">
    <name type="scientific">Arctia plantaginis</name>
    <name type="common">Wood tiger moth</name>
    <name type="synonym">Phalaena plantaginis</name>
    <dbReference type="NCBI Taxonomy" id="874455"/>
    <lineage>
        <taxon>Eukaryota</taxon>
        <taxon>Metazoa</taxon>
        <taxon>Ecdysozoa</taxon>
        <taxon>Arthropoda</taxon>
        <taxon>Hexapoda</taxon>
        <taxon>Insecta</taxon>
        <taxon>Pterygota</taxon>
        <taxon>Neoptera</taxon>
        <taxon>Endopterygota</taxon>
        <taxon>Lepidoptera</taxon>
        <taxon>Glossata</taxon>
        <taxon>Ditrysia</taxon>
        <taxon>Noctuoidea</taxon>
        <taxon>Erebidae</taxon>
        <taxon>Arctiinae</taxon>
        <taxon>Arctia</taxon>
    </lineage>
</organism>
<name>A0A8S0Z1U3_ARCPL</name>
<dbReference type="Pfam" id="PF13855">
    <property type="entry name" value="LRR_8"/>
    <property type="match status" value="3"/>
</dbReference>
<dbReference type="SMART" id="SM00365">
    <property type="entry name" value="LRR_SD22"/>
    <property type="match status" value="6"/>
</dbReference>
<dbReference type="InterPro" id="IPR032675">
    <property type="entry name" value="LRR_dom_sf"/>
</dbReference>
<evidence type="ECO:0000256" key="2">
    <source>
        <dbReference type="ARBA" id="ARBA00022737"/>
    </source>
</evidence>
<dbReference type="OrthoDB" id="442066at2759"/>
<gene>
    <name evidence="3" type="ORF">APLA_LOCUS2566</name>
</gene>
<protein>
    <submittedName>
        <fullName evidence="3">Uncharacterized protein</fullName>
    </submittedName>
</protein>
<comment type="caution">
    <text evidence="3">The sequence shown here is derived from an EMBL/GenBank/DDBJ whole genome shotgun (WGS) entry which is preliminary data.</text>
</comment>
<accession>A0A8S0Z1U3</accession>
<keyword evidence="4" id="KW-1185">Reference proteome</keyword>
<sequence>MHENVESELKESVFTKLDLVDYFSLADNSLPELPRHVLKHLPHVKTLDMCRNKITKLTVDDFKDIQEIEHLLVADNQISKIERNAVPKALRHIHLGINKLSTLNGALRDLDDLEWIFINANTLKSIENELPVKAKKITLIHAAQNELQSMPKDLKQMPSLEALYFYDNNIKSLDGALQKSRKLMRIGLSFNKIESLAEDDFTEAEKLSELDIAYNQLKSLNGSLKSLKSLRYLNLTHNFMTEFSLQEIKGLKRISVIDLSHNRISHVTGNMENLVDVETHVLELRLDHNRILSLGGALMGLHGLLRLNLSNNQLQQISPDDLIGLDDLRLLDVSHNHITTLEETSKTVLQSLEELIAHHNNITLLDKDFHGLPSLCIADLSYNHIKTVNYDLVSKSRCTINGVPSVLKIYLQDNPVLCDEHLYELITVLENFNARVNGASTCVAPQTTAPVLMRALNDVVPPSENSPVIVVAHAGSGMHVIPEVPAPETIVQPIPQLMYRRVGALLGHVLPEREGGLPVVVEPPVTLTSDNTNVVVKWPIERRVEESHPLADHLRLRDLNTSPQ</sequence>
<keyword evidence="2" id="KW-0677">Repeat</keyword>
<dbReference type="PANTHER" id="PTHR24366:SF96">
    <property type="entry name" value="LEUCINE RICH REPEAT CONTAINING 53"/>
    <property type="match status" value="1"/>
</dbReference>
<evidence type="ECO:0000313" key="3">
    <source>
        <dbReference type="EMBL" id="CAB3225742.1"/>
    </source>
</evidence>
<dbReference type="Proteomes" id="UP000494106">
    <property type="component" value="Unassembled WGS sequence"/>
</dbReference>
<dbReference type="PANTHER" id="PTHR24366">
    <property type="entry name" value="IG(IMMUNOGLOBULIN) AND LRR(LEUCINE RICH REPEAT) DOMAINS"/>
    <property type="match status" value="1"/>
</dbReference>
<evidence type="ECO:0000256" key="1">
    <source>
        <dbReference type="ARBA" id="ARBA00022614"/>
    </source>
</evidence>
<proteinExistence type="predicted"/>
<reference evidence="3 4" key="1">
    <citation type="submission" date="2020-04" db="EMBL/GenBank/DDBJ databases">
        <authorList>
            <person name="Wallbank WR R."/>
            <person name="Pardo Diaz C."/>
            <person name="Kozak K."/>
            <person name="Martin S."/>
            <person name="Jiggins C."/>
            <person name="Moest M."/>
            <person name="Warren A I."/>
            <person name="Byers J.R.P. K."/>
            <person name="Montejo-Kovacevich G."/>
            <person name="Yen C E."/>
        </authorList>
    </citation>
    <scope>NUCLEOTIDE SEQUENCE [LARGE SCALE GENOMIC DNA]</scope>
</reference>
<dbReference type="AlphaFoldDB" id="A0A8S0Z1U3"/>
<dbReference type="PROSITE" id="PS51450">
    <property type="entry name" value="LRR"/>
    <property type="match status" value="2"/>
</dbReference>
<dbReference type="EMBL" id="CADEBC010000208">
    <property type="protein sequence ID" value="CAB3225742.1"/>
    <property type="molecule type" value="Genomic_DNA"/>
</dbReference>
<dbReference type="InterPro" id="IPR003591">
    <property type="entry name" value="Leu-rich_rpt_typical-subtyp"/>
</dbReference>
<dbReference type="Gene3D" id="3.80.10.10">
    <property type="entry name" value="Ribonuclease Inhibitor"/>
    <property type="match status" value="3"/>
</dbReference>
<dbReference type="InterPro" id="IPR001611">
    <property type="entry name" value="Leu-rich_rpt"/>
</dbReference>
<evidence type="ECO:0000313" key="4">
    <source>
        <dbReference type="Proteomes" id="UP000494106"/>
    </source>
</evidence>
<dbReference type="SUPFAM" id="SSF52058">
    <property type="entry name" value="L domain-like"/>
    <property type="match status" value="2"/>
</dbReference>
<keyword evidence="1" id="KW-0433">Leucine-rich repeat</keyword>